<dbReference type="RefSeq" id="WP_058517671.1">
    <property type="nucleotide sequence ID" value="NZ_CAAAIE010000007.1"/>
</dbReference>
<dbReference type="Proteomes" id="UP000095229">
    <property type="component" value="Unassembled WGS sequence"/>
</dbReference>
<dbReference type="STRING" id="45071.Lpar_1829"/>
<dbReference type="AlphaFoldDB" id="A0A1E5JV69"/>
<dbReference type="PATRIC" id="fig|45071.6.peg.1960"/>
<comment type="caution">
    <text evidence="1">The sequence shown here is derived from an EMBL/GenBank/DDBJ whole genome shotgun (WGS) entry which is preliminary data.</text>
</comment>
<proteinExistence type="predicted"/>
<protein>
    <submittedName>
        <fullName evidence="1">Uncharacterized protein</fullName>
    </submittedName>
</protein>
<dbReference type="OrthoDB" id="5642467at2"/>
<name>A0A1E5JV69_9GAMM</name>
<sequence length="205" mass="24173">MLWALISLFFFWLVYRELTGHLPISKGYLAISLILALLFAWPPFRHWRFEHFLTEIAKQLAENHSVKVHCNTLFDTLFDEEPRVYGHTDPKTGYIVIQYPKCSLLMDYVNHPERATLDEIISLNILTHESMHARGEYNEAKTECEAVQRNYRTAKLLGIPDYIAKKNALDYYNNFYLKRRDSYFSKECAPGKAMDEHLSDSTWRE</sequence>
<evidence type="ECO:0000313" key="2">
    <source>
        <dbReference type="Proteomes" id="UP000095229"/>
    </source>
</evidence>
<organism evidence="1 2">
    <name type="scientific">Legionella parisiensis</name>
    <dbReference type="NCBI Taxonomy" id="45071"/>
    <lineage>
        <taxon>Bacteria</taxon>
        <taxon>Pseudomonadati</taxon>
        <taxon>Pseudomonadota</taxon>
        <taxon>Gammaproteobacteria</taxon>
        <taxon>Legionellales</taxon>
        <taxon>Legionellaceae</taxon>
        <taxon>Legionella</taxon>
    </lineage>
</organism>
<evidence type="ECO:0000313" key="1">
    <source>
        <dbReference type="EMBL" id="OEH48432.1"/>
    </source>
</evidence>
<keyword evidence="2" id="KW-1185">Reference proteome</keyword>
<dbReference type="EMBL" id="LSOG01000016">
    <property type="protein sequence ID" value="OEH48432.1"/>
    <property type="molecule type" value="Genomic_DNA"/>
</dbReference>
<reference evidence="1 2" key="1">
    <citation type="submission" date="2016-02" db="EMBL/GenBank/DDBJ databases">
        <title>Secondary metabolites in Legionella.</title>
        <authorList>
            <person name="Tobias N.J."/>
            <person name="Bode H.B."/>
        </authorList>
    </citation>
    <scope>NUCLEOTIDE SEQUENCE [LARGE SCALE GENOMIC DNA]</scope>
    <source>
        <strain evidence="1 2">DSM 19216</strain>
    </source>
</reference>
<accession>A0A1E5JV69</accession>
<gene>
    <name evidence="1" type="ORF">lpari_00507</name>
</gene>